<evidence type="ECO:0000256" key="5">
    <source>
        <dbReference type="SAM" id="SignalP"/>
    </source>
</evidence>
<dbReference type="Gene3D" id="1.10.760.10">
    <property type="entry name" value="Cytochrome c-like domain"/>
    <property type="match status" value="2"/>
</dbReference>
<dbReference type="PROSITE" id="PS51007">
    <property type="entry name" value="CYTC"/>
    <property type="match status" value="2"/>
</dbReference>
<evidence type="ECO:0000313" key="7">
    <source>
        <dbReference type="EMBL" id="MEW9571264.1"/>
    </source>
</evidence>
<reference evidence="7 8" key="1">
    <citation type="submission" date="2024-06" db="EMBL/GenBank/DDBJ databases">
        <authorList>
            <person name="Woo H."/>
        </authorList>
    </citation>
    <scope>NUCLEOTIDE SEQUENCE [LARGE SCALE GENOMIC DNA]</scope>
    <source>
        <strain evidence="7 8">Si-c</strain>
    </source>
</reference>
<evidence type="ECO:0000259" key="6">
    <source>
        <dbReference type="PROSITE" id="PS51007"/>
    </source>
</evidence>
<comment type="caution">
    <text evidence="7">The sequence shown here is derived from an EMBL/GenBank/DDBJ whole genome shotgun (WGS) entry which is preliminary data.</text>
</comment>
<name>A0ABV3QCF8_9GAMM</name>
<dbReference type="InterPro" id="IPR024167">
    <property type="entry name" value="Cytochrome_c4-like"/>
</dbReference>
<dbReference type="InterPro" id="IPR036909">
    <property type="entry name" value="Cyt_c-like_dom_sf"/>
</dbReference>
<keyword evidence="5" id="KW-0732">Signal</keyword>
<feature type="chain" id="PRO_5045296155" evidence="5">
    <location>
        <begin position="31"/>
        <end position="256"/>
    </location>
</feature>
<dbReference type="Pfam" id="PF00034">
    <property type="entry name" value="Cytochrom_C"/>
    <property type="match status" value="1"/>
</dbReference>
<evidence type="ECO:0000256" key="1">
    <source>
        <dbReference type="ARBA" id="ARBA00022617"/>
    </source>
</evidence>
<organism evidence="7 8">
    <name type="scientific">Rhodanobacter lycopersici</name>
    <dbReference type="NCBI Taxonomy" id="3162487"/>
    <lineage>
        <taxon>Bacteria</taxon>
        <taxon>Pseudomonadati</taxon>
        <taxon>Pseudomonadota</taxon>
        <taxon>Gammaproteobacteria</taxon>
        <taxon>Lysobacterales</taxon>
        <taxon>Rhodanobacteraceae</taxon>
        <taxon>Rhodanobacter</taxon>
    </lineage>
</organism>
<feature type="domain" description="Cytochrome c" evidence="6">
    <location>
        <begin position="27"/>
        <end position="123"/>
    </location>
</feature>
<keyword evidence="2 4" id="KW-0479">Metal-binding</keyword>
<evidence type="ECO:0000256" key="4">
    <source>
        <dbReference type="PROSITE-ProRule" id="PRU00433"/>
    </source>
</evidence>
<protein>
    <submittedName>
        <fullName evidence="7">Cytochrome c</fullName>
    </submittedName>
</protein>
<accession>A0ABV3QCF8</accession>
<feature type="domain" description="Cytochrome c" evidence="6">
    <location>
        <begin position="137"/>
        <end position="227"/>
    </location>
</feature>
<dbReference type="EMBL" id="JBFOHK010000001">
    <property type="protein sequence ID" value="MEW9571264.1"/>
    <property type="molecule type" value="Genomic_DNA"/>
</dbReference>
<feature type="signal peptide" evidence="5">
    <location>
        <begin position="1"/>
        <end position="30"/>
    </location>
</feature>
<keyword evidence="1 4" id="KW-0349">Heme</keyword>
<gene>
    <name evidence="7" type="ORF">ABQJ54_05825</name>
</gene>
<dbReference type="PANTHER" id="PTHR33751:SF11">
    <property type="entry name" value="BLL4483 PROTEIN"/>
    <property type="match status" value="1"/>
</dbReference>
<evidence type="ECO:0000256" key="2">
    <source>
        <dbReference type="ARBA" id="ARBA00022723"/>
    </source>
</evidence>
<dbReference type="RefSeq" id="WP_367853324.1">
    <property type="nucleotide sequence ID" value="NZ_JBFOHK010000001.1"/>
</dbReference>
<dbReference type="PIRSF" id="PIRSF000005">
    <property type="entry name" value="Cytochrome_c4"/>
    <property type="match status" value="1"/>
</dbReference>
<dbReference type="SUPFAM" id="SSF46626">
    <property type="entry name" value="Cytochrome c"/>
    <property type="match status" value="2"/>
</dbReference>
<dbReference type="Proteomes" id="UP001556220">
    <property type="component" value="Unassembled WGS sequence"/>
</dbReference>
<proteinExistence type="predicted"/>
<dbReference type="InterPro" id="IPR009056">
    <property type="entry name" value="Cyt_c-like_dom"/>
</dbReference>
<evidence type="ECO:0000313" key="8">
    <source>
        <dbReference type="Proteomes" id="UP001556220"/>
    </source>
</evidence>
<evidence type="ECO:0000256" key="3">
    <source>
        <dbReference type="ARBA" id="ARBA00023004"/>
    </source>
</evidence>
<sequence>MPRLTRDVVGRTLRRLSFLALSLLLAPAFAASPAVSSSSATPPVPDTLQQRIAACTACHGVHGEGSPGSGFFPRLAGKPAGYLARQLADFQNGLRKYAPMEYTVRGLDPAYLREIAGYFSAQQVPYARSKLPALPAATLQRGEQLVSVGDPARGVPACERCHGSQLTGVEPDIPGLVGLPYDYISAQLGAWRTHTRATVAPDCMAEVAGRLSESDITAVAAWLAGRELPADMHAQPAGSVQPPLRCGVLAGNGAGT</sequence>
<dbReference type="InterPro" id="IPR050597">
    <property type="entry name" value="Cytochrome_c_Oxidase_Subunit"/>
</dbReference>
<keyword evidence="3 4" id="KW-0408">Iron</keyword>
<keyword evidence="8" id="KW-1185">Reference proteome</keyword>
<dbReference type="PANTHER" id="PTHR33751">
    <property type="entry name" value="CBB3-TYPE CYTOCHROME C OXIDASE SUBUNIT FIXP"/>
    <property type="match status" value="1"/>
</dbReference>